<dbReference type="GeneID" id="44999829"/>
<sequence length="178" mass="20075">MKIVVLTGSPHKDGTSSLLTERFIEGAKEAGHEVYRFDSAFKKVHPCVACNKCKCGEKPCVFQDDMVELFPKLIEADLITFVTPLYYYGMSAQIKIAIDRFYSINNMLRGADKKAILIVTGTNSREWAMKGIAGSYTEALKYLQWQDYGQLLAKGCPAREDLEKTDYPLQAYLLGKRL</sequence>
<dbReference type="PANTHER" id="PTHR43278:SF2">
    <property type="entry name" value="IRON-SULFUR FLAVOPROTEIN"/>
    <property type="match status" value="1"/>
</dbReference>
<dbReference type="InterPro" id="IPR029039">
    <property type="entry name" value="Flavoprotein-like_sf"/>
</dbReference>
<keyword evidence="5" id="KW-1185">Reference proteome</keyword>
<keyword evidence="1" id="KW-0285">Flavoprotein</keyword>
<dbReference type="AlphaFoldDB" id="Q97DY6"/>
<dbReference type="SUPFAM" id="SSF52218">
    <property type="entry name" value="Flavoproteins"/>
    <property type="match status" value="1"/>
</dbReference>
<dbReference type="HOGENOM" id="CLU_050993_6_1_9"/>
<dbReference type="PATRIC" id="fig|272562.8.peg.3514"/>
<name>Q97DY6_CLOAB</name>
<gene>
    <name evidence="4" type="ordered locus">CA_C3334</name>
</gene>
<protein>
    <submittedName>
        <fullName evidence="4">Multimeric flavodoxin WrbA family protein</fullName>
    </submittedName>
</protein>
<feature type="domain" description="NADPH-dependent FMN reductase-like" evidence="3">
    <location>
        <begin position="1"/>
        <end position="121"/>
    </location>
</feature>
<reference evidence="4 5" key="1">
    <citation type="journal article" date="2001" name="J. Bacteriol.">
        <title>Genome sequence and comparative analysis of the solvent-producing bacterium Clostridium acetobutylicum.</title>
        <authorList>
            <person name="Nolling J."/>
            <person name="Breton G."/>
            <person name="Omelchenko M.V."/>
            <person name="Makarova K.S."/>
            <person name="Zeng Q."/>
            <person name="Gibson R."/>
            <person name="Lee H.M."/>
            <person name="Dubois J."/>
            <person name="Qiu D."/>
            <person name="Hitti J."/>
            <person name="Wolf Y.I."/>
            <person name="Tatusov R.L."/>
            <person name="Sabathe F."/>
            <person name="Doucette-Stamm L."/>
            <person name="Soucaille P."/>
            <person name="Daly M.J."/>
            <person name="Bennett G.N."/>
            <person name="Koonin E.V."/>
            <person name="Smith D.R."/>
        </authorList>
    </citation>
    <scope>NUCLEOTIDE SEQUENCE [LARGE SCALE GENOMIC DNA]</scope>
    <source>
        <strain evidence="5">ATCC 824 / DSM 792 / JCM 1419 / LMG 5710 / VKM B-1787</strain>
    </source>
</reference>
<dbReference type="PIR" id="G97309">
    <property type="entry name" value="G97309"/>
</dbReference>
<evidence type="ECO:0000256" key="1">
    <source>
        <dbReference type="ARBA" id="ARBA00022630"/>
    </source>
</evidence>
<dbReference type="EMBL" id="AE001437">
    <property type="protein sequence ID" value="AAK81266.1"/>
    <property type="molecule type" value="Genomic_DNA"/>
</dbReference>
<dbReference type="KEGG" id="cac:CA_C3334"/>
<dbReference type="RefSeq" id="WP_010966606.1">
    <property type="nucleotide sequence ID" value="NC_003030.1"/>
</dbReference>
<dbReference type="PANTHER" id="PTHR43278">
    <property type="entry name" value="NAD(P)H-DEPENDENT FMN-CONTAINING OXIDOREDUCTASE YWQN-RELATED"/>
    <property type="match status" value="1"/>
</dbReference>
<evidence type="ECO:0000313" key="5">
    <source>
        <dbReference type="Proteomes" id="UP000000814"/>
    </source>
</evidence>
<accession>Q97DY6</accession>
<dbReference type="InterPro" id="IPR005025">
    <property type="entry name" value="FMN_Rdtase-like_dom"/>
</dbReference>
<evidence type="ECO:0000259" key="3">
    <source>
        <dbReference type="Pfam" id="PF03358"/>
    </source>
</evidence>
<dbReference type="Gene3D" id="3.40.50.360">
    <property type="match status" value="1"/>
</dbReference>
<dbReference type="InterPro" id="IPR051796">
    <property type="entry name" value="ISF_SsuE-like"/>
</dbReference>
<dbReference type="SMR" id="Q97DY6"/>
<dbReference type="Proteomes" id="UP000000814">
    <property type="component" value="Chromosome"/>
</dbReference>
<proteinExistence type="predicted"/>
<dbReference type="eggNOG" id="COG0655">
    <property type="taxonomic scope" value="Bacteria"/>
</dbReference>
<dbReference type="OrthoDB" id="9805976at2"/>
<dbReference type="GO" id="GO:0016491">
    <property type="term" value="F:oxidoreductase activity"/>
    <property type="evidence" value="ECO:0007669"/>
    <property type="project" value="InterPro"/>
</dbReference>
<evidence type="ECO:0000313" key="4">
    <source>
        <dbReference type="EMBL" id="AAK81266.1"/>
    </source>
</evidence>
<evidence type="ECO:0000256" key="2">
    <source>
        <dbReference type="ARBA" id="ARBA00022643"/>
    </source>
</evidence>
<keyword evidence="2" id="KW-0288">FMN</keyword>
<organism evidence="4 5">
    <name type="scientific">Clostridium acetobutylicum (strain ATCC 824 / DSM 792 / JCM 1419 / IAM 19013 / LMG 5710 / NBRC 13948 / NRRL B-527 / VKM B-1787 / 2291 / W)</name>
    <dbReference type="NCBI Taxonomy" id="272562"/>
    <lineage>
        <taxon>Bacteria</taxon>
        <taxon>Bacillati</taxon>
        <taxon>Bacillota</taxon>
        <taxon>Clostridia</taxon>
        <taxon>Eubacteriales</taxon>
        <taxon>Clostridiaceae</taxon>
        <taxon>Clostridium</taxon>
    </lineage>
</organism>
<dbReference type="Pfam" id="PF03358">
    <property type="entry name" value="FMN_red"/>
    <property type="match status" value="1"/>
</dbReference>
<dbReference type="STRING" id="272562.CA_C3334"/>